<dbReference type="AlphaFoldDB" id="A0A6A6C2Q2"/>
<dbReference type="GeneID" id="54567673"/>
<dbReference type="Proteomes" id="UP000799537">
    <property type="component" value="Unassembled WGS sequence"/>
</dbReference>
<organism evidence="2 3">
    <name type="scientific">Zasmidium cellare ATCC 36951</name>
    <dbReference type="NCBI Taxonomy" id="1080233"/>
    <lineage>
        <taxon>Eukaryota</taxon>
        <taxon>Fungi</taxon>
        <taxon>Dikarya</taxon>
        <taxon>Ascomycota</taxon>
        <taxon>Pezizomycotina</taxon>
        <taxon>Dothideomycetes</taxon>
        <taxon>Dothideomycetidae</taxon>
        <taxon>Mycosphaerellales</taxon>
        <taxon>Mycosphaerellaceae</taxon>
        <taxon>Zasmidium</taxon>
    </lineage>
</organism>
<reference evidence="2" key="1">
    <citation type="journal article" date="2020" name="Stud. Mycol.">
        <title>101 Dothideomycetes genomes: a test case for predicting lifestyles and emergence of pathogens.</title>
        <authorList>
            <person name="Haridas S."/>
            <person name="Albert R."/>
            <person name="Binder M."/>
            <person name="Bloem J."/>
            <person name="Labutti K."/>
            <person name="Salamov A."/>
            <person name="Andreopoulos B."/>
            <person name="Baker S."/>
            <person name="Barry K."/>
            <person name="Bills G."/>
            <person name="Bluhm B."/>
            <person name="Cannon C."/>
            <person name="Castanera R."/>
            <person name="Culley D."/>
            <person name="Daum C."/>
            <person name="Ezra D."/>
            <person name="Gonzalez J."/>
            <person name="Henrissat B."/>
            <person name="Kuo A."/>
            <person name="Liang C."/>
            <person name="Lipzen A."/>
            <person name="Lutzoni F."/>
            <person name="Magnuson J."/>
            <person name="Mondo S."/>
            <person name="Nolan M."/>
            <person name="Ohm R."/>
            <person name="Pangilinan J."/>
            <person name="Park H.-J."/>
            <person name="Ramirez L."/>
            <person name="Alfaro M."/>
            <person name="Sun H."/>
            <person name="Tritt A."/>
            <person name="Yoshinaga Y."/>
            <person name="Zwiers L.-H."/>
            <person name="Turgeon B."/>
            <person name="Goodwin S."/>
            <person name="Spatafora J."/>
            <person name="Crous P."/>
            <person name="Grigoriev I."/>
        </authorList>
    </citation>
    <scope>NUCLEOTIDE SEQUENCE</scope>
    <source>
        <strain evidence="2">ATCC 36951</strain>
    </source>
</reference>
<evidence type="ECO:0000313" key="2">
    <source>
        <dbReference type="EMBL" id="KAF2160142.1"/>
    </source>
</evidence>
<name>A0A6A6C2Q2_ZASCE</name>
<evidence type="ECO:0000313" key="3">
    <source>
        <dbReference type="Proteomes" id="UP000799537"/>
    </source>
</evidence>
<proteinExistence type="predicted"/>
<gene>
    <name evidence="2" type="ORF">M409DRAFT_60249</name>
</gene>
<accession>A0A6A6C2Q2</accession>
<feature type="region of interest" description="Disordered" evidence="1">
    <location>
        <begin position="150"/>
        <end position="246"/>
    </location>
</feature>
<keyword evidence="3" id="KW-1185">Reference proteome</keyword>
<dbReference type="EMBL" id="ML993629">
    <property type="protein sequence ID" value="KAF2160142.1"/>
    <property type="molecule type" value="Genomic_DNA"/>
</dbReference>
<dbReference type="RefSeq" id="XP_033661031.1">
    <property type="nucleotide sequence ID" value="XM_033814401.1"/>
</dbReference>
<feature type="region of interest" description="Disordered" evidence="1">
    <location>
        <begin position="1"/>
        <end position="131"/>
    </location>
</feature>
<evidence type="ECO:0000256" key="1">
    <source>
        <dbReference type="SAM" id="MobiDB-lite"/>
    </source>
</evidence>
<sequence length="246" mass="25911">MARTKSRTAVAKLRQANKDREAKANKLGMLATQTSAGVDPNTEPCNVTTSTSLLGGGFTSKADRKRKRAASSSDSDNPLSLRAFETPRASRIKKEPVSDDESVVEIPEPNKAVTQPKKKVKVEPVRDEEELNPLDALEKALGTPILPASGTPAGALWFASNDHSDYDPALSDSPAKSAPEVAQHTAEKEPVTSDGPVISEAAESRAKGSRGGPEAVQGTGTGDGGPRRPSTSSSRYQGPERRNQGA</sequence>
<protein>
    <submittedName>
        <fullName evidence="2">Uncharacterized protein</fullName>
    </submittedName>
</protein>